<dbReference type="InterPro" id="IPR014001">
    <property type="entry name" value="Helicase_ATP-bd"/>
</dbReference>
<dbReference type="EMBL" id="FWXY01000004">
    <property type="protein sequence ID" value="SMC55828.1"/>
    <property type="molecule type" value="Genomic_DNA"/>
</dbReference>
<dbReference type="PROSITE" id="PS00039">
    <property type="entry name" value="DEAD_ATP_HELICASE"/>
    <property type="match status" value="1"/>
</dbReference>
<name>A0A1W2A6C7_9BACT</name>
<evidence type="ECO:0000259" key="10">
    <source>
        <dbReference type="PROSITE" id="PS51194"/>
    </source>
</evidence>
<dbReference type="Pfam" id="PF00271">
    <property type="entry name" value="Helicase_C"/>
    <property type="match status" value="1"/>
</dbReference>
<dbReference type="CDD" id="cd00268">
    <property type="entry name" value="DEADc"/>
    <property type="match status" value="1"/>
</dbReference>
<evidence type="ECO:0000256" key="5">
    <source>
        <dbReference type="ARBA" id="ARBA00022840"/>
    </source>
</evidence>
<dbReference type="HAMAP" id="MF_00661">
    <property type="entry name" value="DEAD_helicase_RhlB"/>
    <property type="match status" value="1"/>
</dbReference>
<dbReference type="PROSITE" id="PS51192">
    <property type="entry name" value="HELICASE_ATP_BIND_1"/>
    <property type="match status" value="1"/>
</dbReference>
<reference evidence="11 12" key="1">
    <citation type="submission" date="2017-04" db="EMBL/GenBank/DDBJ databases">
        <authorList>
            <person name="Afonso C.L."/>
            <person name="Miller P.J."/>
            <person name="Scott M.A."/>
            <person name="Spackman E."/>
            <person name="Goraichik I."/>
            <person name="Dimitrov K.M."/>
            <person name="Suarez D.L."/>
            <person name="Swayne D.E."/>
        </authorList>
    </citation>
    <scope>NUCLEOTIDE SEQUENCE [LARGE SCALE GENOMIC DNA]</scope>
    <source>
        <strain evidence="11 12">DSM 3385</strain>
    </source>
</reference>
<dbReference type="Gene3D" id="3.40.50.300">
    <property type="entry name" value="P-loop containing nucleotide triphosphate hydrolases"/>
    <property type="match status" value="2"/>
</dbReference>
<evidence type="ECO:0000256" key="6">
    <source>
        <dbReference type="ARBA" id="ARBA00038437"/>
    </source>
</evidence>
<keyword evidence="1" id="KW-0963">Cytoplasm</keyword>
<dbReference type="GO" id="GO:0016787">
    <property type="term" value="F:hydrolase activity"/>
    <property type="evidence" value="ECO:0007669"/>
    <property type="project" value="UniProtKB-KW"/>
</dbReference>
<sequence>MEGKSRFHDFKLPLSIMHAIADLKFEYAMPVQAEVLPHALEGKDATAEAQTGTGKSAAFLVGIFTRLLRNPIRGKRERGTPRALILAPTRELVIQIEKDGRGLARYTPLRIVSVFGGMDYKKQQEALAHRHVDVIAATPGRLIDFMGQKIINLKKVEILVLDEADRMLDMGFLPDIRRIIYATPHKDRRQTMFFSATLSPEILRLASQWTKDPVKIEIDPGHTASESVNQKVFIVTEDEKFILLYNLIHGEKLDRVIVFVNRRDTTRRLAHKCKEYGLNADILSGEVSQARRVKTLENFKNGKIKILVATDVAARGLHIEGISHVINYDLPQEPEHYVHRIGRTGRAGAEGISVSFADENSSFYIPAIEEVLGDSLACEYPDEAMMATLPKPRKIRVEPSKSKRRNSGGSSRRPSRNRRPPRRRSAPSSKKKPPVS</sequence>
<dbReference type="InterPro" id="IPR001650">
    <property type="entry name" value="Helicase_C-like"/>
</dbReference>
<evidence type="ECO:0000259" key="9">
    <source>
        <dbReference type="PROSITE" id="PS51192"/>
    </source>
</evidence>
<evidence type="ECO:0000256" key="1">
    <source>
        <dbReference type="ARBA" id="ARBA00022490"/>
    </source>
</evidence>
<dbReference type="InterPro" id="IPR000629">
    <property type="entry name" value="RNA-helicase_DEAD-box_CS"/>
</dbReference>
<dbReference type="GO" id="GO:0003676">
    <property type="term" value="F:nucleic acid binding"/>
    <property type="evidence" value="ECO:0007669"/>
    <property type="project" value="InterPro"/>
</dbReference>
<comment type="similarity">
    <text evidence="6 7">Belongs to the DEAD box helicase family.</text>
</comment>
<gene>
    <name evidence="11" type="ORF">SAMN02746065_104135</name>
</gene>
<keyword evidence="12" id="KW-1185">Reference proteome</keyword>
<dbReference type="Proteomes" id="UP000192418">
    <property type="component" value="Unassembled WGS sequence"/>
</dbReference>
<keyword evidence="2 7" id="KW-0547">Nucleotide-binding</keyword>
<dbReference type="InterPro" id="IPR044742">
    <property type="entry name" value="DEAD/DEAH_RhlB"/>
</dbReference>
<keyword evidence="3 7" id="KW-0378">Hydrolase</keyword>
<evidence type="ECO:0000256" key="8">
    <source>
        <dbReference type="SAM" id="MobiDB-lite"/>
    </source>
</evidence>
<dbReference type="STRING" id="1121400.SAMN02746065_104135"/>
<evidence type="ECO:0000256" key="3">
    <source>
        <dbReference type="ARBA" id="ARBA00022801"/>
    </source>
</evidence>
<dbReference type="SMART" id="SM00487">
    <property type="entry name" value="DEXDc"/>
    <property type="match status" value="1"/>
</dbReference>
<feature type="domain" description="Helicase C-terminal" evidence="10">
    <location>
        <begin position="227"/>
        <end position="388"/>
    </location>
</feature>
<dbReference type="InterPro" id="IPR023554">
    <property type="entry name" value="RNA_helicase_ATP-dep_RhlB"/>
</dbReference>
<keyword evidence="5 7" id="KW-0067">ATP-binding</keyword>
<dbReference type="SUPFAM" id="SSF52540">
    <property type="entry name" value="P-loop containing nucleoside triphosphate hydrolases"/>
    <property type="match status" value="1"/>
</dbReference>
<dbReference type="OrthoDB" id="9805696at2"/>
<dbReference type="PANTHER" id="PTHR47959">
    <property type="entry name" value="ATP-DEPENDENT RNA HELICASE RHLE-RELATED"/>
    <property type="match status" value="1"/>
</dbReference>
<dbReference type="GO" id="GO:0005524">
    <property type="term" value="F:ATP binding"/>
    <property type="evidence" value="ECO:0007669"/>
    <property type="project" value="UniProtKB-KW"/>
</dbReference>
<dbReference type="SMART" id="SM00490">
    <property type="entry name" value="HELICc"/>
    <property type="match status" value="1"/>
</dbReference>
<protein>
    <submittedName>
        <fullName evidence="11">ATP-dependent RNA helicase RhlB</fullName>
    </submittedName>
</protein>
<evidence type="ECO:0000313" key="12">
    <source>
        <dbReference type="Proteomes" id="UP000192418"/>
    </source>
</evidence>
<dbReference type="InterPro" id="IPR027417">
    <property type="entry name" value="P-loop_NTPase"/>
</dbReference>
<keyword evidence="4 7" id="KW-0347">Helicase</keyword>
<dbReference type="GO" id="GO:0005829">
    <property type="term" value="C:cytosol"/>
    <property type="evidence" value="ECO:0007669"/>
    <property type="project" value="TreeGrafter"/>
</dbReference>
<dbReference type="AlphaFoldDB" id="A0A1W2A6C7"/>
<evidence type="ECO:0000256" key="7">
    <source>
        <dbReference type="RuleBase" id="RU000492"/>
    </source>
</evidence>
<dbReference type="Pfam" id="PF00270">
    <property type="entry name" value="DEAD"/>
    <property type="match status" value="1"/>
</dbReference>
<feature type="domain" description="Helicase ATP-binding" evidence="9">
    <location>
        <begin position="36"/>
        <end position="216"/>
    </location>
</feature>
<dbReference type="CDD" id="cd18787">
    <property type="entry name" value="SF2_C_DEAD"/>
    <property type="match status" value="1"/>
</dbReference>
<dbReference type="InterPro" id="IPR050079">
    <property type="entry name" value="DEAD_box_RNA_helicase"/>
</dbReference>
<proteinExistence type="inferred from homology"/>
<evidence type="ECO:0000313" key="11">
    <source>
        <dbReference type="EMBL" id="SMC55828.1"/>
    </source>
</evidence>
<dbReference type="GO" id="GO:0003724">
    <property type="term" value="F:RNA helicase activity"/>
    <property type="evidence" value="ECO:0007669"/>
    <property type="project" value="InterPro"/>
</dbReference>
<accession>A0A1W2A6C7</accession>
<feature type="compositionally biased region" description="Basic residues" evidence="8">
    <location>
        <begin position="413"/>
        <end position="436"/>
    </location>
</feature>
<dbReference type="InterPro" id="IPR011545">
    <property type="entry name" value="DEAD/DEAH_box_helicase_dom"/>
</dbReference>
<evidence type="ECO:0000256" key="4">
    <source>
        <dbReference type="ARBA" id="ARBA00022806"/>
    </source>
</evidence>
<feature type="region of interest" description="Disordered" evidence="8">
    <location>
        <begin position="390"/>
        <end position="436"/>
    </location>
</feature>
<dbReference type="PROSITE" id="PS51194">
    <property type="entry name" value="HELICASE_CTER"/>
    <property type="match status" value="1"/>
</dbReference>
<organism evidence="11 12">
    <name type="scientific">Desulfocicer vacuolatum DSM 3385</name>
    <dbReference type="NCBI Taxonomy" id="1121400"/>
    <lineage>
        <taxon>Bacteria</taxon>
        <taxon>Pseudomonadati</taxon>
        <taxon>Thermodesulfobacteriota</taxon>
        <taxon>Desulfobacteria</taxon>
        <taxon>Desulfobacterales</taxon>
        <taxon>Desulfobacteraceae</taxon>
        <taxon>Desulfocicer</taxon>
    </lineage>
</organism>
<dbReference type="PANTHER" id="PTHR47959:SF10">
    <property type="entry name" value="ATP-DEPENDENT RNA HELICASE RHLB"/>
    <property type="match status" value="1"/>
</dbReference>
<evidence type="ECO:0000256" key="2">
    <source>
        <dbReference type="ARBA" id="ARBA00022741"/>
    </source>
</evidence>